<dbReference type="AlphaFoldDB" id="A0A0H2RV49"/>
<feature type="transmembrane region" description="Helical" evidence="9">
    <location>
        <begin position="779"/>
        <end position="803"/>
    </location>
</feature>
<evidence type="ECO:0000313" key="12">
    <source>
        <dbReference type="Proteomes" id="UP000053477"/>
    </source>
</evidence>
<gene>
    <name evidence="11" type="ORF">SCHPADRAFT_902344</name>
</gene>
<evidence type="ECO:0000256" key="4">
    <source>
        <dbReference type="ARBA" id="ARBA00022692"/>
    </source>
</evidence>
<keyword evidence="4 9" id="KW-0812">Transmembrane</keyword>
<dbReference type="PANTHER" id="PTHR11629:SF63">
    <property type="entry name" value="V-TYPE PROTON ATPASE SUBUNIT A"/>
    <property type="match status" value="1"/>
</dbReference>
<feature type="transmembrane region" description="Helical" evidence="9">
    <location>
        <begin position="748"/>
        <end position="773"/>
    </location>
</feature>
<dbReference type="GO" id="GO:0051117">
    <property type="term" value="F:ATPase binding"/>
    <property type="evidence" value="ECO:0007669"/>
    <property type="project" value="TreeGrafter"/>
</dbReference>
<evidence type="ECO:0000256" key="1">
    <source>
        <dbReference type="ARBA" id="ARBA00004141"/>
    </source>
</evidence>
<comment type="subcellular location">
    <subcellularLocation>
        <location evidence="1">Membrane</location>
        <topology evidence="1">Multi-pass membrane protein</topology>
    </subcellularLocation>
</comment>
<name>A0A0H2RV49_9AGAM</name>
<sequence>MADDYPTFFRSEQMSLVQLIIPTEVAHDTVHELGELGDMQFKDLNPEVNTFQRSYVAEIRRVDEMTRRVDFFKTQIENEKDVVPIRPLYDSAPIITVGPRGPQSIDELSVTLTSHEARLSQMNESYSTLSERLVELVEARHVLRETAVFFKEAEGHQGEIRTSFDDSAAPLLQHDDTESQYVASQYASGGFDLEFVAGTIERSRMPSFERVLWRVLRGNLYMNHADIAEPFVDPATGKETRKNVFIIFAHGEALLAKIRKVAESMGGTLYPIDANADKREESLRDVSTRLEDLTNVLYNTGRNRRMELGSIGEHLLVWQDVVRKEKLIYETLNLCNYDVRRKTLLAEGWVPTRDIPRIQLALRHATEESGTNVAPILHEIKTHKQPPTFIRTNKFTEGFQAIMDAYGIATYQEVNPGLFAVITFPFLFAVMFGDIGHGSIIVIAALAMILYERKLARMDLGEIFGMFFFGRYIILLMGAFSVYTGLMYNDLFSWPLHLFHSGWDWPEQGGNGTIEAVNNGHVYIFGLDPAWHGSENGLIYTNSYKMKMSIVLGVIHMTFALCLQIPNHLRFHRILDIYANFIPQMIFLQSIFGYLVLCILYKWSVDWSKASMNPPSLLNMLINMILKPGSVEPGERFYSGQAGIQLILLGLAFVCIPWLLITKPYMQWKEMQKTHGQGYIGLADHGDAPPRTSGDLGAEEEGNGQAVAQDMEEEGEEHDFSEVVVHQVIHTIEFCLGCISHTASYLRLWALSLAHAQLSAVLWGMTLGIALQWTGVAGTIGLVIVGLFWFGATIGILCVMEGLSAFLHALRLHWVEANSKHYEAGGYAFTPLKFADLGE</sequence>
<keyword evidence="3 9" id="KW-0813">Transport</keyword>
<evidence type="ECO:0000256" key="10">
    <source>
        <dbReference type="SAM" id="MobiDB-lite"/>
    </source>
</evidence>
<dbReference type="GO" id="GO:0046961">
    <property type="term" value="F:proton-transporting ATPase activity, rotational mechanism"/>
    <property type="evidence" value="ECO:0007669"/>
    <property type="project" value="InterPro"/>
</dbReference>
<dbReference type="EMBL" id="KQ085929">
    <property type="protein sequence ID" value="KLO15447.1"/>
    <property type="molecule type" value="Genomic_DNA"/>
</dbReference>
<dbReference type="GO" id="GO:0007035">
    <property type="term" value="P:vacuolar acidification"/>
    <property type="evidence" value="ECO:0007669"/>
    <property type="project" value="TreeGrafter"/>
</dbReference>
<dbReference type="InterPro" id="IPR026028">
    <property type="entry name" value="V-type_ATPase_116kDa_su_euka"/>
</dbReference>
<dbReference type="Pfam" id="PF01496">
    <property type="entry name" value="V_ATPase_I"/>
    <property type="match status" value="1"/>
</dbReference>
<accession>A0A0H2RV49</accession>
<comment type="function">
    <text evidence="9">Essential component of the vacuolar proton pump (V-ATPase), a multimeric enzyme that catalyzes the translocation of protons across the membranes. Required for assembly and activity of the V-ATPase.</text>
</comment>
<dbReference type="STRING" id="27342.A0A0H2RV49"/>
<keyword evidence="7 9" id="KW-0406">Ion transport</keyword>
<evidence type="ECO:0000256" key="2">
    <source>
        <dbReference type="ARBA" id="ARBA00009904"/>
    </source>
</evidence>
<dbReference type="PANTHER" id="PTHR11629">
    <property type="entry name" value="VACUOLAR PROTON ATPASES"/>
    <property type="match status" value="1"/>
</dbReference>
<evidence type="ECO:0000256" key="3">
    <source>
        <dbReference type="ARBA" id="ARBA00022448"/>
    </source>
</evidence>
<organism evidence="11 12">
    <name type="scientific">Schizopora paradoxa</name>
    <dbReference type="NCBI Taxonomy" id="27342"/>
    <lineage>
        <taxon>Eukaryota</taxon>
        <taxon>Fungi</taxon>
        <taxon>Dikarya</taxon>
        <taxon>Basidiomycota</taxon>
        <taxon>Agaricomycotina</taxon>
        <taxon>Agaricomycetes</taxon>
        <taxon>Hymenochaetales</taxon>
        <taxon>Schizoporaceae</taxon>
        <taxon>Schizopora</taxon>
    </lineage>
</organism>
<keyword evidence="6 9" id="KW-1133">Transmembrane helix</keyword>
<evidence type="ECO:0000313" key="11">
    <source>
        <dbReference type="EMBL" id="KLO15447.1"/>
    </source>
</evidence>
<protein>
    <recommendedName>
        <fullName evidence="9">V-type proton ATPase subunit a</fullName>
    </recommendedName>
</protein>
<feature type="transmembrane region" description="Helical" evidence="9">
    <location>
        <begin position="463"/>
        <end position="486"/>
    </location>
</feature>
<comment type="similarity">
    <text evidence="2 9">Belongs to the V-ATPase 116 kDa subunit family.</text>
</comment>
<dbReference type="Proteomes" id="UP000053477">
    <property type="component" value="Unassembled WGS sequence"/>
</dbReference>
<feature type="transmembrane region" description="Helical" evidence="9">
    <location>
        <begin position="548"/>
        <end position="565"/>
    </location>
</feature>
<feature type="transmembrane region" description="Helical" evidence="9">
    <location>
        <begin position="577"/>
        <end position="603"/>
    </location>
</feature>
<dbReference type="GO" id="GO:0000220">
    <property type="term" value="C:vacuolar proton-transporting V-type ATPase, V0 domain"/>
    <property type="evidence" value="ECO:0007669"/>
    <property type="project" value="InterPro"/>
</dbReference>
<evidence type="ECO:0000256" key="8">
    <source>
        <dbReference type="ARBA" id="ARBA00023136"/>
    </source>
</evidence>
<keyword evidence="8 9" id="KW-0472">Membrane</keyword>
<keyword evidence="5 9" id="KW-0375">Hydrogen ion transport</keyword>
<evidence type="ECO:0000256" key="5">
    <source>
        <dbReference type="ARBA" id="ARBA00022781"/>
    </source>
</evidence>
<feature type="region of interest" description="Disordered" evidence="10">
    <location>
        <begin position="690"/>
        <end position="712"/>
    </location>
</feature>
<keyword evidence="12" id="KW-1185">Reference proteome</keyword>
<evidence type="ECO:0000256" key="9">
    <source>
        <dbReference type="RuleBase" id="RU361189"/>
    </source>
</evidence>
<evidence type="ECO:0000256" key="6">
    <source>
        <dbReference type="ARBA" id="ARBA00022989"/>
    </source>
</evidence>
<evidence type="ECO:0000256" key="7">
    <source>
        <dbReference type="ARBA" id="ARBA00023065"/>
    </source>
</evidence>
<feature type="transmembrane region" description="Helical" evidence="9">
    <location>
        <begin position="642"/>
        <end position="661"/>
    </location>
</feature>
<dbReference type="InParanoid" id="A0A0H2RV49"/>
<dbReference type="FunCoup" id="A0A0H2RV49">
    <property type="interactions" value="158"/>
</dbReference>
<dbReference type="GO" id="GO:0000329">
    <property type="term" value="C:fungal-type vacuole membrane"/>
    <property type="evidence" value="ECO:0007669"/>
    <property type="project" value="TreeGrafter"/>
</dbReference>
<dbReference type="InterPro" id="IPR002490">
    <property type="entry name" value="V-ATPase_116kDa_su"/>
</dbReference>
<feature type="transmembrane region" description="Helical" evidence="9">
    <location>
        <begin position="418"/>
        <end position="451"/>
    </location>
</feature>
<reference evidence="11 12" key="1">
    <citation type="submission" date="2015-04" db="EMBL/GenBank/DDBJ databases">
        <title>Complete genome sequence of Schizopora paradoxa KUC8140, a cosmopolitan wood degrader in East Asia.</title>
        <authorList>
            <consortium name="DOE Joint Genome Institute"/>
            <person name="Min B."/>
            <person name="Park H."/>
            <person name="Jang Y."/>
            <person name="Kim J.-J."/>
            <person name="Kim K.H."/>
            <person name="Pangilinan J."/>
            <person name="Lipzen A."/>
            <person name="Riley R."/>
            <person name="Grigoriev I.V."/>
            <person name="Spatafora J.W."/>
            <person name="Choi I.-G."/>
        </authorList>
    </citation>
    <scope>NUCLEOTIDE SEQUENCE [LARGE SCALE GENOMIC DNA]</scope>
    <source>
        <strain evidence="11 12">KUC8140</strain>
    </source>
</reference>
<dbReference type="PIRSF" id="PIRSF001293">
    <property type="entry name" value="ATP6V0A1"/>
    <property type="match status" value="1"/>
</dbReference>
<proteinExistence type="inferred from homology"/>
<dbReference type="OrthoDB" id="10264220at2759"/>